<feature type="transmembrane region" description="Helical" evidence="2">
    <location>
        <begin position="591"/>
        <end position="613"/>
    </location>
</feature>
<dbReference type="EMBL" id="JACMSC010000015">
    <property type="protein sequence ID" value="KAG6485523.1"/>
    <property type="molecule type" value="Genomic_DNA"/>
</dbReference>
<sequence length="628" mass="69962">MASSSCSDGLSAFGLLFQAASIVPAAHFLATALLFLVIFLYNFLEIHVLGDLFRGFRGDPVVLTFNPSSKIYEGVVSKCRILHGRYLASPWLSSPHLQTVFLNFFGRPPSVVYRRKLFSVHDGETVALDWLLTSDVIGGPSFTDIPISKDDRTPIAVVVPGLTSDSFSPYLRHCAYSIAKHGWHVVVSNHRGLGGISITSDCFYNAGWTEDLREVINYLHQEYPKAPIFAVGTSIGANILVKYLGEEGENTPLAGATSICSPWDLVVGDRFISRKLVQRLYDKALAIGLKGYAQLYVLIELDTWHQSTLIRLANWEGIRKSTSVRDFDNHATCHVGRFETVDTYYRCCSSVNFIGKVAVPLLCINALDDPVCTREAIPWDECRANKNVVLATTTHGGHLAYFKGLTAKSLWHSSKHFHCCADYNIDIKKFNMMVEVDESSGLANLGKVSRWVGAVVEYLDVLHSSPFMHRQEKTQNFGMHHSLESDIDKAPYVNIVEDGIVAPIITEGTGTELVTKDDLHVDRLSSDSKPEDDGVLSVKKSDPTVNMISPEPVEPAHREEAEDITKTIHDMTAPVKRSLNQLLRCYDISRWLLAYIAIVTTWPLLGSALSFVFRKKLRGFLPVGWLRR</sequence>
<comment type="similarity">
    <text evidence="1">Belongs to the AB hydrolase superfamily. AB hydrolase 4 family.</text>
</comment>
<dbReference type="PANTHER" id="PTHR10794">
    <property type="entry name" value="ABHYDROLASE DOMAIN-CONTAINING PROTEIN"/>
    <property type="match status" value="1"/>
</dbReference>
<evidence type="ECO:0000313" key="5">
    <source>
        <dbReference type="Proteomes" id="UP000734854"/>
    </source>
</evidence>
<organism evidence="4 5">
    <name type="scientific">Zingiber officinale</name>
    <name type="common">Ginger</name>
    <name type="synonym">Amomum zingiber</name>
    <dbReference type="NCBI Taxonomy" id="94328"/>
    <lineage>
        <taxon>Eukaryota</taxon>
        <taxon>Viridiplantae</taxon>
        <taxon>Streptophyta</taxon>
        <taxon>Embryophyta</taxon>
        <taxon>Tracheophyta</taxon>
        <taxon>Spermatophyta</taxon>
        <taxon>Magnoliopsida</taxon>
        <taxon>Liliopsida</taxon>
        <taxon>Zingiberales</taxon>
        <taxon>Zingiberaceae</taxon>
        <taxon>Zingiber</taxon>
    </lineage>
</organism>
<keyword evidence="2" id="KW-1133">Transmembrane helix</keyword>
<dbReference type="Gene3D" id="3.40.50.1820">
    <property type="entry name" value="alpha/beta hydrolase"/>
    <property type="match status" value="1"/>
</dbReference>
<evidence type="ECO:0000256" key="2">
    <source>
        <dbReference type="SAM" id="Phobius"/>
    </source>
</evidence>
<dbReference type="GO" id="GO:0034338">
    <property type="term" value="F:short-chain carboxylesterase activity"/>
    <property type="evidence" value="ECO:0007669"/>
    <property type="project" value="TreeGrafter"/>
</dbReference>
<dbReference type="InterPro" id="IPR050960">
    <property type="entry name" value="AB_hydrolase_4_sf"/>
</dbReference>
<evidence type="ECO:0000259" key="3">
    <source>
        <dbReference type="Pfam" id="PF00561"/>
    </source>
</evidence>
<keyword evidence="2" id="KW-0472">Membrane</keyword>
<protein>
    <recommendedName>
        <fullName evidence="3">AB hydrolase-1 domain-containing protein</fullName>
    </recommendedName>
</protein>
<feature type="domain" description="AB hydrolase-1" evidence="3">
    <location>
        <begin position="157"/>
        <end position="404"/>
    </location>
</feature>
<comment type="caution">
    <text evidence="4">The sequence shown here is derived from an EMBL/GenBank/DDBJ whole genome shotgun (WGS) entry which is preliminary data.</text>
</comment>
<dbReference type="InterPro" id="IPR029058">
    <property type="entry name" value="AB_hydrolase_fold"/>
</dbReference>
<dbReference type="SUPFAM" id="SSF53474">
    <property type="entry name" value="alpha/beta-Hydrolases"/>
    <property type="match status" value="1"/>
</dbReference>
<dbReference type="FunFam" id="3.40.50.1820:FF:000071">
    <property type="entry name" value="Embryogenesis-associated protein EMB8"/>
    <property type="match status" value="1"/>
</dbReference>
<feature type="transmembrane region" description="Helical" evidence="2">
    <location>
        <begin position="12"/>
        <end position="41"/>
    </location>
</feature>
<keyword evidence="2" id="KW-0812">Transmembrane</keyword>
<evidence type="ECO:0000256" key="1">
    <source>
        <dbReference type="ARBA" id="ARBA00010884"/>
    </source>
</evidence>
<dbReference type="Proteomes" id="UP000734854">
    <property type="component" value="Unassembled WGS sequence"/>
</dbReference>
<dbReference type="PANTHER" id="PTHR10794:SF63">
    <property type="entry name" value="ALPHA_BETA HYDROLASE 1, ISOFORM A"/>
    <property type="match status" value="1"/>
</dbReference>
<dbReference type="InterPro" id="IPR000073">
    <property type="entry name" value="AB_hydrolase_1"/>
</dbReference>
<name>A0A8J5KJ54_ZINOF</name>
<evidence type="ECO:0000313" key="4">
    <source>
        <dbReference type="EMBL" id="KAG6485523.1"/>
    </source>
</evidence>
<reference evidence="4 5" key="1">
    <citation type="submission" date="2020-08" db="EMBL/GenBank/DDBJ databases">
        <title>Plant Genome Project.</title>
        <authorList>
            <person name="Zhang R.-G."/>
        </authorList>
    </citation>
    <scope>NUCLEOTIDE SEQUENCE [LARGE SCALE GENOMIC DNA]</scope>
    <source>
        <tissue evidence="4">Rhizome</tissue>
    </source>
</reference>
<dbReference type="GO" id="GO:0047372">
    <property type="term" value="F:monoacylglycerol lipase activity"/>
    <property type="evidence" value="ECO:0007669"/>
    <property type="project" value="TreeGrafter"/>
</dbReference>
<keyword evidence="5" id="KW-1185">Reference proteome</keyword>
<proteinExistence type="inferred from homology"/>
<dbReference type="Pfam" id="PF00561">
    <property type="entry name" value="Abhydrolase_1"/>
    <property type="match status" value="1"/>
</dbReference>
<accession>A0A8J5KJ54</accession>
<dbReference type="AlphaFoldDB" id="A0A8J5KJ54"/>
<gene>
    <name evidence="4" type="ORF">ZIOFF_054083</name>
</gene>